<organism evidence="2 3">
    <name type="scientific">Linum trigynum</name>
    <dbReference type="NCBI Taxonomy" id="586398"/>
    <lineage>
        <taxon>Eukaryota</taxon>
        <taxon>Viridiplantae</taxon>
        <taxon>Streptophyta</taxon>
        <taxon>Embryophyta</taxon>
        <taxon>Tracheophyta</taxon>
        <taxon>Spermatophyta</taxon>
        <taxon>Magnoliopsida</taxon>
        <taxon>eudicotyledons</taxon>
        <taxon>Gunneridae</taxon>
        <taxon>Pentapetalae</taxon>
        <taxon>rosids</taxon>
        <taxon>fabids</taxon>
        <taxon>Malpighiales</taxon>
        <taxon>Linaceae</taxon>
        <taxon>Linum</taxon>
    </lineage>
</organism>
<evidence type="ECO:0000313" key="3">
    <source>
        <dbReference type="Proteomes" id="UP001497516"/>
    </source>
</evidence>
<feature type="transmembrane region" description="Helical" evidence="1">
    <location>
        <begin position="62"/>
        <end position="82"/>
    </location>
</feature>
<name>A0AAV2G0M2_9ROSI</name>
<sequence length="173" mass="18776">MAVKDAIKAAAARFGAAIGGCFEYLWAPLILAYLAAFASFIVAFGDYFTWPKDKQTAFGRGFLGVTLALVMAHAVGTTALIVKTNRNWDDMEAHMAKWWVNATLQCFLFAHGCLLNYVVYYSRATVWTLVVVSIYAFAISQAAKFPPATWTALHSGSEPPSSIHGVHPLPGAV</sequence>
<keyword evidence="1" id="KW-0812">Transmembrane</keyword>
<gene>
    <name evidence="2" type="ORF">LTRI10_LOCUS44042</name>
</gene>
<feature type="transmembrane region" description="Helical" evidence="1">
    <location>
        <begin position="102"/>
        <end position="119"/>
    </location>
</feature>
<evidence type="ECO:0000256" key="1">
    <source>
        <dbReference type="SAM" id="Phobius"/>
    </source>
</evidence>
<reference evidence="2 3" key="1">
    <citation type="submission" date="2024-04" db="EMBL/GenBank/DDBJ databases">
        <authorList>
            <person name="Fracassetti M."/>
        </authorList>
    </citation>
    <scope>NUCLEOTIDE SEQUENCE [LARGE SCALE GENOMIC DNA]</scope>
</reference>
<dbReference type="AlphaFoldDB" id="A0AAV2G0M2"/>
<dbReference type="Proteomes" id="UP001497516">
    <property type="component" value="Chromosome 7"/>
</dbReference>
<keyword evidence="3" id="KW-1185">Reference proteome</keyword>
<dbReference type="EMBL" id="OZ034820">
    <property type="protein sequence ID" value="CAL1404163.1"/>
    <property type="molecule type" value="Genomic_DNA"/>
</dbReference>
<keyword evidence="1" id="KW-0472">Membrane</keyword>
<protein>
    <submittedName>
        <fullName evidence="2">Uncharacterized protein</fullName>
    </submittedName>
</protein>
<keyword evidence="1" id="KW-1133">Transmembrane helix</keyword>
<feature type="transmembrane region" description="Helical" evidence="1">
    <location>
        <begin position="30"/>
        <end position="50"/>
    </location>
</feature>
<proteinExistence type="predicted"/>
<evidence type="ECO:0000313" key="2">
    <source>
        <dbReference type="EMBL" id="CAL1404163.1"/>
    </source>
</evidence>
<feature type="transmembrane region" description="Helical" evidence="1">
    <location>
        <begin position="126"/>
        <end position="143"/>
    </location>
</feature>
<accession>A0AAV2G0M2</accession>